<evidence type="ECO:0000256" key="5">
    <source>
        <dbReference type="ARBA" id="ARBA00022737"/>
    </source>
</evidence>
<keyword evidence="4" id="KW-0808">Transferase</keyword>
<feature type="compositionally biased region" description="Low complexity" evidence="8">
    <location>
        <begin position="11"/>
        <end position="24"/>
    </location>
</feature>
<comment type="subcellular location">
    <subcellularLocation>
        <location evidence="1">Cytoplasm</location>
    </subcellularLocation>
</comment>
<dbReference type="GO" id="GO:0004674">
    <property type="term" value="F:protein serine/threonine kinase activity"/>
    <property type="evidence" value="ECO:0007669"/>
    <property type="project" value="UniProtKB-KW"/>
</dbReference>
<accession>A0A401TAQ4</accession>
<keyword evidence="3" id="KW-0723">Serine/threonine-protein kinase</keyword>
<evidence type="ECO:0000259" key="9">
    <source>
        <dbReference type="Pfam" id="PF25525"/>
    </source>
</evidence>
<dbReference type="EMBL" id="BEZZ01026930">
    <property type="protein sequence ID" value="GCC39694.1"/>
    <property type="molecule type" value="Genomic_DNA"/>
</dbReference>
<protein>
    <recommendedName>
        <fullName evidence="9">Serine/threonine-protein kinase D1-3-like ubiquitin-like domain-containing protein</fullName>
    </recommendedName>
</protein>
<evidence type="ECO:0000256" key="6">
    <source>
        <dbReference type="ARBA" id="ARBA00022771"/>
    </source>
</evidence>
<dbReference type="STRING" id="137246.A0A401TAQ4"/>
<dbReference type="GO" id="GO:0005829">
    <property type="term" value="C:cytosol"/>
    <property type="evidence" value="ECO:0007669"/>
    <property type="project" value="TreeGrafter"/>
</dbReference>
<evidence type="ECO:0000313" key="11">
    <source>
        <dbReference type="Proteomes" id="UP000287033"/>
    </source>
</evidence>
<organism evidence="10 11">
    <name type="scientific">Chiloscyllium punctatum</name>
    <name type="common">Brownbanded bambooshark</name>
    <name type="synonym">Hemiscyllium punctatum</name>
    <dbReference type="NCBI Taxonomy" id="137246"/>
    <lineage>
        <taxon>Eukaryota</taxon>
        <taxon>Metazoa</taxon>
        <taxon>Chordata</taxon>
        <taxon>Craniata</taxon>
        <taxon>Vertebrata</taxon>
        <taxon>Chondrichthyes</taxon>
        <taxon>Elasmobranchii</taxon>
        <taxon>Galeomorphii</taxon>
        <taxon>Galeoidea</taxon>
        <taxon>Orectolobiformes</taxon>
        <taxon>Hemiscylliidae</taxon>
        <taxon>Chiloscyllium</taxon>
    </lineage>
</organism>
<keyword evidence="6" id="KW-0863">Zinc-finger</keyword>
<dbReference type="AlphaFoldDB" id="A0A401TAQ4"/>
<dbReference type="GO" id="GO:0035556">
    <property type="term" value="P:intracellular signal transduction"/>
    <property type="evidence" value="ECO:0007669"/>
    <property type="project" value="TreeGrafter"/>
</dbReference>
<dbReference type="Pfam" id="PF25525">
    <property type="entry name" value="Ubiquitin_PRKD1_N"/>
    <property type="match status" value="1"/>
</dbReference>
<evidence type="ECO:0000256" key="4">
    <source>
        <dbReference type="ARBA" id="ARBA00022679"/>
    </source>
</evidence>
<dbReference type="PANTHER" id="PTHR22968:SF25">
    <property type="entry name" value="PROTEIN KINASE C"/>
    <property type="match status" value="1"/>
</dbReference>
<keyword evidence="7" id="KW-0418">Kinase</keyword>
<evidence type="ECO:0000256" key="7">
    <source>
        <dbReference type="ARBA" id="ARBA00022777"/>
    </source>
</evidence>
<evidence type="ECO:0000313" key="10">
    <source>
        <dbReference type="EMBL" id="GCC39694.1"/>
    </source>
</evidence>
<reference evidence="10 11" key="1">
    <citation type="journal article" date="2018" name="Nat. Ecol. Evol.">
        <title>Shark genomes provide insights into elasmobranch evolution and the origin of vertebrates.</title>
        <authorList>
            <person name="Hara Y"/>
            <person name="Yamaguchi K"/>
            <person name="Onimaru K"/>
            <person name="Kadota M"/>
            <person name="Koyanagi M"/>
            <person name="Keeley SD"/>
            <person name="Tatsumi K"/>
            <person name="Tanaka K"/>
            <person name="Motone F"/>
            <person name="Kageyama Y"/>
            <person name="Nozu R"/>
            <person name="Adachi N"/>
            <person name="Nishimura O"/>
            <person name="Nakagawa R"/>
            <person name="Tanegashima C"/>
            <person name="Kiyatake I"/>
            <person name="Matsumoto R"/>
            <person name="Murakumo K"/>
            <person name="Nishida K"/>
            <person name="Terakita A"/>
            <person name="Kuratani S"/>
            <person name="Sato K"/>
            <person name="Hyodo S Kuraku.S."/>
        </authorList>
    </citation>
    <scope>NUCLEOTIDE SEQUENCE [LARGE SCALE GENOMIC DNA]</scope>
</reference>
<evidence type="ECO:0000256" key="3">
    <source>
        <dbReference type="ARBA" id="ARBA00022527"/>
    </source>
</evidence>
<evidence type="ECO:0000256" key="1">
    <source>
        <dbReference type="ARBA" id="ARBA00004496"/>
    </source>
</evidence>
<name>A0A401TAQ4_CHIPU</name>
<keyword evidence="6" id="KW-0479">Metal-binding</keyword>
<sequence length="164" mass="17361">MSSVSESRDSAAAPAAPGSSLAGLREASSPTQGSCFLLQVGLSRVTVSLSGLELPVRTARNLSFQLLERKFPDSVQNGLSKDHILLFRHETHSENILQRLLSDDAVHEGDLIEAVIAGSASVGGNNIHPHVLFVHSYRAPASAPTVVRCYGAWCSKAWSVTAAA</sequence>
<keyword evidence="6" id="KW-0862">Zinc</keyword>
<keyword evidence="11" id="KW-1185">Reference proteome</keyword>
<gene>
    <name evidence="10" type="ORF">chiPu_0023785</name>
</gene>
<dbReference type="GO" id="GO:0008270">
    <property type="term" value="F:zinc ion binding"/>
    <property type="evidence" value="ECO:0007669"/>
    <property type="project" value="UniProtKB-KW"/>
</dbReference>
<proteinExistence type="predicted"/>
<comment type="caution">
    <text evidence="10">The sequence shown here is derived from an EMBL/GenBank/DDBJ whole genome shotgun (WGS) entry which is preliminary data.</text>
</comment>
<evidence type="ECO:0000256" key="8">
    <source>
        <dbReference type="SAM" id="MobiDB-lite"/>
    </source>
</evidence>
<dbReference type="GO" id="GO:0007200">
    <property type="term" value="P:phospholipase C-activating G protein-coupled receptor signaling pathway"/>
    <property type="evidence" value="ECO:0007669"/>
    <property type="project" value="TreeGrafter"/>
</dbReference>
<dbReference type="OrthoDB" id="74314at2759"/>
<feature type="domain" description="Serine/threonine-protein kinase D1-3-like ubiquitin-like" evidence="9">
    <location>
        <begin position="36"/>
        <end position="117"/>
    </location>
</feature>
<evidence type="ECO:0000256" key="2">
    <source>
        <dbReference type="ARBA" id="ARBA00022490"/>
    </source>
</evidence>
<dbReference type="InterPro" id="IPR057764">
    <property type="entry name" value="Ubiquitin_PRKD1-3_N"/>
</dbReference>
<dbReference type="PANTHER" id="PTHR22968">
    <property type="entry name" value="PROTEIN KINASE C, MU"/>
    <property type="match status" value="1"/>
</dbReference>
<keyword evidence="2" id="KW-0963">Cytoplasm</keyword>
<keyword evidence="5" id="KW-0677">Repeat</keyword>
<dbReference type="Proteomes" id="UP000287033">
    <property type="component" value="Unassembled WGS sequence"/>
</dbReference>
<feature type="region of interest" description="Disordered" evidence="8">
    <location>
        <begin position="1"/>
        <end position="26"/>
    </location>
</feature>